<dbReference type="CDD" id="cd01184">
    <property type="entry name" value="INT_C_like_1"/>
    <property type="match status" value="1"/>
</dbReference>
<name>A0ABX0PC04_9BURK</name>
<dbReference type="InterPro" id="IPR002104">
    <property type="entry name" value="Integrase_catalytic"/>
</dbReference>
<evidence type="ECO:0000256" key="3">
    <source>
        <dbReference type="ARBA" id="ARBA00023125"/>
    </source>
</evidence>
<dbReference type="PROSITE" id="PS51900">
    <property type="entry name" value="CB"/>
    <property type="match status" value="1"/>
</dbReference>
<dbReference type="EMBL" id="JAAQOM010000008">
    <property type="protein sequence ID" value="NIA54859.1"/>
    <property type="molecule type" value="Genomic_DNA"/>
</dbReference>
<protein>
    <submittedName>
        <fullName evidence="8">Site-specific integrase</fullName>
    </submittedName>
</protein>
<dbReference type="InterPro" id="IPR050090">
    <property type="entry name" value="Tyrosine_recombinase_XerCD"/>
</dbReference>
<dbReference type="Pfam" id="PF00589">
    <property type="entry name" value="Phage_integrase"/>
    <property type="match status" value="1"/>
</dbReference>
<evidence type="ECO:0000313" key="9">
    <source>
        <dbReference type="Proteomes" id="UP000716322"/>
    </source>
</evidence>
<keyword evidence="2" id="KW-0229">DNA integration</keyword>
<reference evidence="8 9" key="1">
    <citation type="submission" date="2020-03" db="EMBL/GenBank/DDBJ databases">
        <title>Genome sequence of strain Massilia sp. TW-1.</title>
        <authorList>
            <person name="Chaudhary D.K."/>
        </authorList>
    </citation>
    <scope>NUCLEOTIDE SEQUENCE [LARGE SCALE GENOMIC DNA]</scope>
    <source>
        <strain evidence="8 9">TW-1</strain>
    </source>
</reference>
<comment type="similarity">
    <text evidence="1">Belongs to the 'phage' integrase family.</text>
</comment>
<sequence>MAIRLPSHLHRARSGILHFRIAIPPDLLQHFTVREIYRSLRTASVRDATPTAQTLAQAIKRAFQQLRSRTMSDQKKPLPDPFDASEWGLTMEWRLPDNSTLKLTTNETDTPEQVSAAVSAVMDRIGDSGAASGSGRVGVGALAPKKAIPLFSELIEDYKRDRLAANKWTPKTQDENLAVYKLCIDIIGNLPLNEIGEDHALTYVETLKKLPANMNKMPAYRGKTISEIIALNPPPMATRTINKSLERISSLFKFAISKPKYGLQYNPFSGRSLDESDAQPRLPFTVDELIRLFGAAEHAKRRYRTAYSYWLPLMGLLTGARLNELCQLHLSDFEIVGGIYCINIRDDEEGQRVKNKNARRLVPIHDKLIEAGLVRYVERLRAQGYDRLFPTLELTEDGYGKLPSRWFGRFKERCGIMEKHTKVFHSFRHTFISTLLNNDVPETAIAPIVGHEGMLVTSQVYWNVRDPAKRKPTVERFQPPPEVWQLVPKVEDIEITEGW</sequence>
<evidence type="ECO:0000313" key="8">
    <source>
        <dbReference type="EMBL" id="NIA54859.1"/>
    </source>
</evidence>
<evidence type="ECO:0000259" key="6">
    <source>
        <dbReference type="PROSITE" id="PS51898"/>
    </source>
</evidence>
<dbReference type="Gene3D" id="1.10.443.10">
    <property type="entry name" value="Intergrase catalytic core"/>
    <property type="match status" value="1"/>
</dbReference>
<dbReference type="SUPFAM" id="SSF56349">
    <property type="entry name" value="DNA breaking-rejoining enzymes"/>
    <property type="match status" value="1"/>
</dbReference>
<feature type="domain" description="Tyr recombinase" evidence="6">
    <location>
        <begin position="279"/>
        <end position="475"/>
    </location>
</feature>
<proteinExistence type="inferred from homology"/>
<dbReference type="PROSITE" id="PS51898">
    <property type="entry name" value="TYR_RECOMBINASE"/>
    <property type="match status" value="1"/>
</dbReference>
<accession>A0ABX0PC04</accession>
<comment type="caution">
    <text evidence="8">The sequence shown here is derived from an EMBL/GenBank/DDBJ whole genome shotgun (WGS) entry which is preliminary data.</text>
</comment>
<evidence type="ECO:0000256" key="5">
    <source>
        <dbReference type="PROSITE-ProRule" id="PRU01248"/>
    </source>
</evidence>
<keyword evidence="4" id="KW-0233">DNA recombination</keyword>
<dbReference type="Gene3D" id="1.10.150.130">
    <property type="match status" value="1"/>
</dbReference>
<evidence type="ECO:0000256" key="2">
    <source>
        <dbReference type="ARBA" id="ARBA00022908"/>
    </source>
</evidence>
<dbReference type="InterPro" id="IPR011010">
    <property type="entry name" value="DNA_brk_join_enz"/>
</dbReference>
<keyword evidence="9" id="KW-1185">Reference proteome</keyword>
<dbReference type="Proteomes" id="UP000716322">
    <property type="component" value="Unassembled WGS sequence"/>
</dbReference>
<dbReference type="Pfam" id="PF20172">
    <property type="entry name" value="DUF6538"/>
    <property type="match status" value="1"/>
</dbReference>
<evidence type="ECO:0000259" key="7">
    <source>
        <dbReference type="PROSITE" id="PS51900"/>
    </source>
</evidence>
<gene>
    <name evidence="8" type="ORF">HAV22_14570</name>
</gene>
<dbReference type="PANTHER" id="PTHR30349">
    <property type="entry name" value="PHAGE INTEGRASE-RELATED"/>
    <property type="match status" value="1"/>
</dbReference>
<dbReference type="InterPro" id="IPR013762">
    <property type="entry name" value="Integrase-like_cat_sf"/>
</dbReference>
<organism evidence="8 9">
    <name type="scientific">Telluria antibiotica</name>
    <dbReference type="NCBI Taxonomy" id="2717319"/>
    <lineage>
        <taxon>Bacteria</taxon>
        <taxon>Pseudomonadati</taxon>
        <taxon>Pseudomonadota</taxon>
        <taxon>Betaproteobacteria</taxon>
        <taxon>Burkholderiales</taxon>
        <taxon>Oxalobacteraceae</taxon>
        <taxon>Telluria group</taxon>
        <taxon>Telluria</taxon>
    </lineage>
</organism>
<dbReference type="PANTHER" id="PTHR30349:SF41">
    <property type="entry name" value="INTEGRASE_RECOMBINASE PROTEIN MJ0367-RELATED"/>
    <property type="match status" value="1"/>
</dbReference>
<dbReference type="InterPro" id="IPR044068">
    <property type="entry name" value="CB"/>
</dbReference>
<feature type="domain" description="Core-binding (CB)" evidence="7">
    <location>
        <begin position="149"/>
        <end position="256"/>
    </location>
</feature>
<dbReference type="InterPro" id="IPR046668">
    <property type="entry name" value="DUF6538"/>
</dbReference>
<dbReference type="InterPro" id="IPR010998">
    <property type="entry name" value="Integrase_recombinase_N"/>
</dbReference>
<evidence type="ECO:0000256" key="4">
    <source>
        <dbReference type="ARBA" id="ARBA00023172"/>
    </source>
</evidence>
<keyword evidence="3 5" id="KW-0238">DNA-binding</keyword>
<evidence type="ECO:0000256" key="1">
    <source>
        <dbReference type="ARBA" id="ARBA00008857"/>
    </source>
</evidence>
<dbReference type="RefSeq" id="WP_166859806.1">
    <property type="nucleotide sequence ID" value="NZ_JAAQOM010000008.1"/>
</dbReference>